<name>A0A2Z3GXL9_9BACT</name>
<gene>
    <name evidence="4" type="ORF">C1280_17010</name>
</gene>
<dbReference type="Gene3D" id="3.40.30.10">
    <property type="entry name" value="Glutaredoxin"/>
    <property type="match status" value="1"/>
</dbReference>
<feature type="coiled-coil region" evidence="1">
    <location>
        <begin position="23"/>
        <end position="57"/>
    </location>
</feature>
<dbReference type="EMBL" id="CP025958">
    <property type="protein sequence ID" value="AWM38513.1"/>
    <property type="molecule type" value="Genomic_DNA"/>
</dbReference>
<protein>
    <submittedName>
        <fullName evidence="4">TlpA family protein disulfide reductase</fullName>
    </submittedName>
</protein>
<feature type="domain" description="Thioredoxin" evidence="3">
    <location>
        <begin position="230"/>
        <end position="370"/>
    </location>
</feature>
<evidence type="ECO:0000313" key="4">
    <source>
        <dbReference type="EMBL" id="AWM38513.1"/>
    </source>
</evidence>
<dbReference type="AlphaFoldDB" id="A0A2Z3GXL9"/>
<feature type="chain" id="PRO_5016314618" evidence="2">
    <location>
        <begin position="25"/>
        <end position="377"/>
    </location>
</feature>
<evidence type="ECO:0000313" key="5">
    <source>
        <dbReference type="Proteomes" id="UP000245802"/>
    </source>
</evidence>
<dbReference type="SUPFAM" id="SSF52833">
    <property type="entry name" value="Thioredoxin-like"/>
    <property type="match status" value="1"/>
</dbReference>
<keyword evidence="2" id="KW-0732">Signal</keyword>
<dbReference type="GO" id="GO:0016491">
    <property type="term" value="F:oxidoreductase activity"/>
    <property type="evidence" value="ECO:0007669"/>
    <property type="project" value="InterPro"/>
</dbReference>
<reference evidence="4 5" key="1">
    <citation type="submission" date="2018-01" db="EMBL/GenBank/DDBJ databases">
        <title>G. obscuriglobus.</title>
        <authorList>
            <person name="Franke J."/>
            <person name="Blomberg W."/>
            <person name="Selmecki A."/>
        </authorList>
    </citation>
    <scope>NUCLEOTIDE SEQUENCE [LARGE SCALE GENOMIC DNA]</scope>
    <source>
        <strain evidence="4 5">DSM 5831</strain>
    </source>
</reference>
<dbReference type="PANTHER" id="PTHR42852:SF13">
    <property type="entry name" value="PROTEIN DIPZ"/>
    <property type="match status" value="1"/>
</dbReference>
<dbReference type="PANTHER" id="PTHR42852">
    <property type="entry name" value="THIOL:DISULFIDE INTERCHANGE PROTEIN DSBE"/>
    <property type="match status" value="1"/>
</dbReference>
<sequence length="377" mass="40740">MDTTMRFLCAAALSLSVGLWFAFAQDQARAEKLATQKKRFEEENKDLSERLQKAKSPDDARAIQAEVRELALLTAGKVLVIAEDDPKDAVGFEAAAFVLQIAGNAGAGGDDVAKAIALLAEHHAANPKMKDLLVSAMRVGASGDKLLKAVAAGGSDKESKAVAMFLRGYALARTVDEEDDDKKLADVVKQAVALFEAAAKEAPDAKVGSGGTVSKFAAQEIKGLNALLNLGVGKAAPDVESLTLDDKKVKLSSSKGKVVLLDVWATWCPPCRAMIPHERQMVKRLEGKPFELISVSVDDKKETLQKFLEKEPMPWTHWWDNGPETAILKTYRVRGFPTLYLIDHTGVVRHKWSGAPDDKELDRAVDELVKAAVAAKG</sequence>
<dbReference type="InterPro" id="IPR050553">
    <property type="entry name" value="Thioredoxin_ResA/DsbE_sf"/>
</dbReference>
<keyword evidence="1" id="KW-0175">Coiled coil</keyword>
<dbReference type="InterPro" id="IPR036249">
    <property type="entry name" value="Thioredoxin-like_sf"/>
</dbReference>
<dbReference type="Pfam" id="PF00578">
    <property type="entry name" value="AhpC-TSA"/>
    <property type="match status" value="1"/>
</dbReference>
<dbReference type="KEGG" id="gog:C1280_17010"/>
<evidence type="ECO:0000256" key="1">
    <source>
        <dbReference type="SAM" id="Coils"/>
    </source>
</evidence>
<accession>A0A2Z3GXL9</accession>
<organism evidence="4 5">
    <name type="scientific">Gemmata obscuriglobus</name>
    <dbReference type="NCBI Taxonomy" id="114"/>
    <lineage>
        <taxon>Bacteria</taxon>
        <taxon>Pseudomonadati</taxon>
        <taxon>Planctomycetota</taxon>
        <taxon>Planctomycetia</taxon>
        <taxon>Gemmatales</taxon>
        <taxon>Gemmataceae</taxon>
        <taxon>Gemmata</taxon>
    </lineage>
</organism>
<dbReference type="Proteomes" id="UP000245802">
    <property type="component" value="Chromosome"/>
</dbReference>
<dbReference type="GO" id="GO:0016209">
    <property type="term" value="F:antioxidant activity"/>
    <property type="evidence" value="ECO:0007669"/>
    <property type="project" value="InterPro"/>
</dbReference>
<feature type="signal peptide" evidence="2">
    <location>
        <begin position="1"/>
        <end position="24"/>
    </location>
</feature>
<proteinExistence type="predicted"/>
<evidence type="ECO:0000259" key="3">
    <source>
        <dbReference type="PROSITE" id="PS51352"/>
    </source>
</evidence>
<dbReference type="PROSITE" id="PS51352">
    <property type="entry name" value="THIOREDOXIN_2"/>
    <property type="match status" value="1"/>
</dbReference>
<keyword evidence="5" id="KW-1185">Reference proteome</keyword>
<dbReference type="InterPro" id="IPR000866">
    <property type="entry name" value="AhpC/TSA"/>
</dbReference>
<dbReference type="CDD" id="cd02966">
    <property type="entry name" value="TlpA_like_family"/>
    <property type="match status" value="1"/>
</dbReference>
<evidence type="ECO:0000256" key="2">
    <source>
        <dbReference type="SAM" id="SignalP"/>
    </source>
</evidence>
<dbReference type="InterPro" id="IPR013766">
    <property type="entry name" value="Thioredoxin_domain"/>
</dbReference>